<feature type="transmembrane region" description="Helical" evidence="1">
    <location>
        <begin position="322"/>
        <end position="339"/>
    </location>
</feature>
<dbReference type="PANTHER" id="PTHR38454">
    <property type="entry name" value="INTEGRAL MEMBRANE PROTEIN-RELATED"/>
    <property type="match status" value="1"/>
</dbReference>
<reference evidence="2 3" key="1">
    <citation type="submission" date="2019-02" db="EMBL/GenBank/DDBJ databases">
        <title>Deep-cultivation of Planctomycetes and their phenomic and genomic characterization uncovers novel biology.</title>
        <authorList>
            <person name="Wiegand S."/>
            <person name="Jogler M."/>
            <person name="Boedeker C."/>
            <person name="Pinto D."/>
            <person name="Vollmers J."/>
            <person name="Rivas-Marin E."/>
            <person name="Kohn T."/>
            <person name="Peeters S.H."/>
            <person name="Heuer A."/>
            <person name="Rast P."/>
            <person name="Oberbeckmann S."/>
            <person name="Bunk B."/>
            <person name="Jeske O."/>
            <person name="Meyerdierks A."/>
            <person name="Storesund J.E."/>
            <person name="Kallscheuer N."/>
            <person name="Luecker S."/>
            <person name="Lage O.M."/>
            <person name="Pohl T."/>
            <person name="Merkel B.J."/>
            <person name="Hornburger P."/>
            <person name="Mueller R.-W."/>
            <person name="Bruemmer F."/>
            <person name="Labrenz M."/>
            <person name="Spormann A.M."/>
            <person name="Op den Camp H."/>
            <person name="Overmann J."/>
            <person name="Amann R."/>
            <person name="Jetten M.S.M."/>
            <person name="Mascher T."/>
            <person name="Medema M.H."/>
            <person name="Devos D.P."/>
            <person name="Kaster A.-K."/>
            <person name="Ovreas L."/>
            <person name="Rohde M."/>
            <person name="Galperin M.Y."/>
            <person name="Jogler C."/>
        </authorList>
    </citation>
    <scope>NUCLEOTIDE SEQUENCE [LARGE SCALE GENOMIC DNA]</scope>
    <source>
        <strain evidence="2 3">Pan216</strain>
    </source>
</reference>
<proteinExistence type="predicted"/>
<keyword evidence="1" id="KW-0812">Transmembrane</keyword>
<keyword evidence="1" id="KW-0472">Membrane</keyword>
<feature type="transmembrane region" description="Helical" evidence="1">
    <location>
        <begin position="649"/>
        <end position="669"/>
    </location>
</feature>
<feature type="transmembrane region" description="Helical" evidence="1">
    <location>
        <begin position="140"/>
        <end position="157"/>
    </location>
</feature>
<feature type="transmembrane region" description="Helical" evidence="1">
    <location>
        <begin position="211"/>
        <end position="228"/>
    </location>
</feature>
<dbReference type="RefSeq" id="WP_419193076.1">
    <property type="nucleotide sequence ID" value="NZ_CP036279.1"/>
</dbReference>
<feature type="transmembrane region" description="Helical" evidence="1">
    <location>
        <begin position="377"/>
        <end position="396"/>
    </location>
</feature>
<feature type="transmembrane region" description="Helical" evidence="1">
    <location>
        <begin position="403"/>
        <end position="420"/>
    </location>
</feature>
<dbReference type="InterPro" id="IPR018580">
    <property type="entry name" value="Uncharacterised_YfhO"/>
</dbReference>
<feature type="transmembrane region" description="Helical" evidence="1">
    <location>
        <begin position="240"/>
        <end position="258"/>
    </location>
</feature>
<feature type="transmembrane region" description="Helical" evidence="1">
    <location>
        <begin position="115"/>
        <end position="133"/>
    </location>
</feature>
<feature type="transmembrane region" description="Helical" evidence="1">
    <location>
        <begin position="188"/>
        <end position="205"/>
    </location>
</feature>
<evidence type="ECO:0000313" key="3">
    <source>
        <dbReference type="Proteomes" id="UP000317093"/>
    </source>
</evidence>
<sequence length="675" mass="75026">MVDDSTGKRHGLPKLFGNRTGAILVAEFIVPGLVGSILTLAFWWPLALGGGFIGGDVYNYFFPLKDYYAEGLREGHIRTWHARIGNGVPLVGEGQTAPFYPPNVIAYRCFDLATAYNAVHGAHYLFAFLAAYWLGRTLSIGRLGSHLLALVFTFGWFPARSSLEWAIVTGSWMPLVILFEIRWIQTRRVAWGIALVIAMGAQLLAGHFQLAFVTILAALWLAITLPIGGYSWKDHWRLRLAVPGLLALGFLLAAPQVFSTWELRSVSQRVTERFAESTGYGGIPPLYLVSQQLFLGDERELTDQYLNSIKANTNRVEASFHLGWACVLLLMLATAARWWRWQALPWFGLVVVSLLVATGVLMPFLKDLPGFSFFRYPSRYSLAAQLGLAVLVGMAGGALRKRLPWVGLVTLPLVLVATAFEYEYVGRHTSYVDVLPYAPIAKRDASIVAKHLSPIDRVLAPDPNTLSLIDVAAVPTYLGLGPELYEEWRSIDGPFDGDVAATPEAVELLRRRGVTHLLTFKPLPSSWPATLVWSGDDPFLNPRWKRAASEPLYLYRFDAALGRVYLEDDQGQPVEQGTVTIEALRPHRVDIDVETPVKTRVVLTDLLYPGWTVTVDGEPVEPVADSPMRRVDVPPGQHVVEWTYRDISVTWGTLVSLLTVAGLALWLGLDRRQRS</sequence>
<dbReference type="KEGG" id="knv:Pan216_57550"/>
<feature type="transmembrane region" description="Helical" evidence="1">
    <location>
        <begin position="163"/>
        <end position="181"/>
    </location>
</feature>
<gene>
    <name evidence="2" type="ORF">Pan216_57550</name>
</gene>
<evidence type="ECO:0008006" key="4">
    <source>
        <dbReference type="Google" id="ProtNLM"/>
    </source>
</evidence>
<dbReference type="PANTHER" id="PTHR38454:SF1">
    <property type="entry name" value="INTEGRAL MEMBRANE PROTEIN"/>
    <property type="match status" value="1"/>
</dbReference>
<organism evidence="2 3">
    <name type="scientific">Kolteria novifilia</name>
    <dbReference type="NCBI Taxonomy" id="2527975"/>
    <lineage>
        <taxon>Bacteria</taxon>
        <taxon>Pseudomonadati</taxon>
        <taxon>Planctomycetota</taxon>
        <taxon>Planctomycetia</taxon>
        <taxon>Kolteriales</taxon>
        <taxon>Kolteriaceae</taxon>
        <taxon>Kolteria</taxon>
    </lineage>
</organism>
<protein>
    <recommendedName>
        <fullName evidence="4">Bacterial membrane protein YfhO</fullName>
    </recommendedName>
</protein>
<dbReference type="AlphaFoldDB" id="A0A518BD00"/>
<keyword evidence="3" id="KW-1185">Reference proteome</keyword>
<keyword evidence="1" id="KW-1133">Transmembrane helix</keyword>
<evidence type="ECO:0000313" key="2">
    <source>
        <dbReference type="EMBL" id="QDU64862.1"/>
    </source>
</evidence>
<evidence type="ECO:0000256" key="1">
    <source>
        <dbReference type="SAM" id="Phobius"/>
    </source>
</evidence>
<feature type="transmembrane region" description="Helical" evidence="1">
    <location>
        <begin position="21"/>
        <end position="44"/>
    </location>
</feature>
<dbReference type="Proteomes" id="UP000317093">
    <property type="component" value="Chromosome"/>
</dbReference>
<feature type="transmembrane region" description="Helical" evidence="1">
    <location>
        <begin position="346"/>
        <end position="365"/>
    </location>
</feature>
<accession>A0A518BD00</accession>
<name>A0A518BD00_9BACT</name>
<dbReference type="EMBL" id="CP036279">
    <property type="protein sequence ID" value="QDU64862.1"/>
    <property type="molecule type" value="Genomic_DNA"/>
</dbReference>